<protein>
    <submittedName>
        <fullName evidence="1">Uncharacterized protein</fullName>
    </submittedName>
</protein>
<keyword evidence="2" id="KW-1185">Reference proteome</keyword>
<dbReference type="EMBL" id="JBHFFA010000001">
    <property type="protein sequence ID" value="KAL2650545.1"/>
    <property type="molecule type" value="Genomic_DNA"/>
</dbReference>
<name>A0ABD1ZGV1_9MARC</name>
<dbReference type="AlphaFoldDB" id="A0ABD1ZGV1"/>
<organism evidence="1 2">
    <name type="scientific">Riccia fluitans</name>
    <dbReference type="NCBI Taxonomy" id="41844"/>
    <lineage>
        <taxon>Eukaryota</taxon>
        <taxon>Viridiplantae</taxon>
        <taxon>Streptophyta</taxon>
        <taxon>Embryophyta</taxon>
        <taxon>Marchantiophyta</taxon>
        <taxon>Marchantiopsida</taxon>
        <taxon>Marchantiidae</taxon>
        <taxon>Marchantiales</taxon>
        <taxon>Ricciaceae</taxon>
        <taxon>Riccia</taxon>
    </lineage>
</organism>
<evidence type="ECO:0000313" key="1">
    <source>
        <dbReference type="EMBL" id="KAL2650545.1"/>
    </source>
</evidence>
<sequence length="208" mass="23192">MGLEPVDLFSCFVERINQLKKKRSKARFSPTRRIHQGSANVIFFKDSLRSFAAFSKFDNLVNARHVIIITGTSLCVTVKSSLSSDIGSVVTVPTCPAWSCLIKFSALAADAAHLHFQIIHRCGFCICELVGKFCEACDNRLLVKYTKWETLLTSALCAALRASISLCEFVCRELSLVMLDCNSESILIPSSSMLVRRSLSRRFSQSRL</sequence>
<gene>
    <name evidence="1" type="ORF">R1flu_018673</name>
</gene>
<comment type="caution">
    <text evidence="1">The sequence shown here is derived from an EMBL/GenBank/DDBJ whole genome shotgun (WGS) entry which is preliminary data.</text>
</comment>
<accession>A0ABD1ZGV1</accession>
<reference evidence="1 2" key="1">
    <citation type="submission" date="2024-09" db="EMBL/GenBank/DDBJ databases">
        <title>Chromosome-scale assembly of Riccia fluitans.</title>
        <authorList>
            <person name="Paukszto L."/>
            <person name="Sawicki J."/>
            <person name="Karawczyk K."/>
            <person name="Piernik-Szablinska J."/>
            <person name="Szczecinska M."/>
            <person name="Mazdziarz M."/>
        </authorList>
    </citation>
    <scope>NUCLEOTIDE SEQUENCE [LARGE SCALE GENOMIC DNA]</scope>
    <source>
        <strain evidence="1">Rf_01</strain>
        <tissue evidence="1">Aerial parts of the thallus</tissue>
    </source>
</reference>
<evidence type="ECO:0000313" key="2">
    <source>
        <dbReference type="Proteomes" id="UP001605036"/>
    </source>
</evidence>
<dbReference type="Proteomes" id="UP001605036">
    <property type="component" value="Unassembled WGS sequence"/>
</dbReference>
<proteinExistence type="predicted"/>